<dbReference type="InterPro" id="IPR024692">
    <property type="entry name" value="PTS_EI"/>
</dbReference>
<evidence type="ECO:0000256" key="11">
    <source>
        <dbReference type="ARBA" id="ARBA00022683"/>
    </source>
</evidence>
<evidence type="ECO:0000256" key="9">
    <source>
        <dbReference type="ARBA" id="ARBA00022597"/>
    </source>
</evidence>
<feature type="region of interest" description="Disordered" evidence="17">
    <location>
        <begin position="86"/>
        <end position="113"/>
    </location>
</feature>
<feature type="domain" description="HPr" evidence="18">
    <location>
        <begin position="1"/>
        <end position="91"/>
    </location>
</feature>
<keyword evidence="12 16" id="KW-0479">Metal-binding</keyword>
<proteinExistence type="inferred from homology"/>
<accession>A0ABT9S395</accession>
<keyword evidence="7 16" id="KW-0813">Transport</keyword>
<dbReference type="SUPFAM" id="SSF55594">
    <property type="entry name" value="HPr-like"/>
    <property type="match status" value="1"/>
</dbReference>
<dbReference type="PANTHER" id="PTHR46244">
    <property type="entry name" value="PHOSPHOENOLPYRUVATE-PROTEIN PHOSPHOTRANSFERASE"/>
    <property type="match status" value="1"/>
</dbReference>
<dbReference type="CDD" id="cd00367">
    <property type="entry name" value="PTS-HPr_like"/>
    <property type="match status" value="1"/>
</dbReference>
<dbReference type="InterPro" id="IPR040442">
    <property type="entry name" value="Pyrv_kinase-like_dom_sf"/>
</dbReference>
<evidence type="ECO:0000313" key="20">
    <source>
        <dbReference type="Proteomes" id="UP001226867"/>
    </source>
</evidence>
<dbReference type="PIRSF" id="PIRSF000732">
    <property type="entry name" value="PTS_enzyme_I"/>
    <property type="match status" value="1"/>
</dbReference>
<keyword evidence="8 16" id="KW-0963">Cytoplasm</keyword>
<evidence type="ECO:0000256" key="6">
    <source>
        <dbReference type="ARBA" id="ARBA00016544"/>
    </source>
</evidence>
<organism evidence="19 20">
    <name type="scientific">Variovorax ginsengisoli</name>
    <dbReference type="NCBI Taxonomy" id="363844"/>
    <lineage>
        <taxon>Bacteria</taxon>
        <taxon>Pseudomonadati</taxon>
        <taxon>Pseudomonadota</taxon>
        <taxon>Betaproteobacteria</taxon>
        <taxon>Burkholderiales</taxon>
        <taxon>Comamonadaceae</taxon>
        <taxon>Variovorax</taxon>
    </lineage>
</organism>
<keyword evidence="11 16" id="KW-0598">Phosphotransferase system</keyword>
<evidence type="ECO:0000256" key="13">
    <source>
        <dbReference type="ARBA" id="ARBA00022777"/>
    </source>
</evidence>
<dbReference type="PRINTS" id="PR00107">
    <property type="entry name" value="PHOSPHOCPHPR"/>
</dbReference>
<comment type="function">
    <text evidence="16">General (non sugar-specific) component of the phosphoenolpyruvate-dependent sugar phosphotransferase system (sugar PTS). This major carbohydrate active-transport system catalyzes the phosphorylation of incoming sugar substrates concomitantly with their translocation across the cell membrane. Enzyme I transfers the phosphoryl group from phosphoenolpyruvate (PEP) to the phosphoryl carrier protein (HPr).</text>
</comment>
<dbReference type="NCBIfam" id="TIGR01003">
    <property type="entry name" value="PTS_HPr_family"/>
    <property type="match status" value="1"/>
</dbReference>
<dbReference type="InterPro" id="IPR006318">
    <property type="entry name" value="PTS_EI-like"/>
</dbReference>
<comment type="cofactor">
    <cofactor evidence="2 16">
        <name>Mg(2+)</name>
        <dbReference type="ChEBI" id="CHEBI:18420"/>
    </cofactor>
</comment>
<name>A0ABT9S395_9BURK</name>
<dbReference type="Pfam" id="PF02896">
    <property type="entry name" value="PEP-utilizers_C"/>
    <property type="match status" value="1"/>
</dbReference>
<comment type="similarity">
    <text evidence="4 16">Belongs to the PEP-utilizing enzyme family.</text>
</comment>
<evidence type="ECO:0000256" key="17">
    <source>
        <dbReference type="SAM" id="MobiDB-lite"/>
    </source>
</evidence>
<dbReference type="Pfam" id="PF00391">
    <property type="entry name" value="PEP-utilizers"/>
    <property type="match status" value="1"/>
</dbReference>
<evidence type="ECO:0000256" key="16">
    <source>
        <dbReference type="PIRNR" id="PIRNR000732"/>
    </source>
</evidence>
<reference evidence="19 20" key="1">
    <citation type="submission" date="2023-07" db="EMBL/GenBank/DDBJ databases">
        <title>Sorghum-associated microbial communities from plants grown in Nebraska, USA.</title>
        <authorList>
            <person name="Schachtman D."/>
        </authorList>
    </citation>
    <scope>NUCLEOTIDE SEQUENCE [LARGE SCALE GENOMIC DNA]</scope>
    <source>
        <strain evidence="19 20">DS1607</strain>
    </source>
</reference>
<evidence type="ECO:0000313" key="19">
    <source>
        <dbReference type="EMBL" id="MDP9898826.1"/>
    </source>
</evidence>
<dbReference type="EC" id="2.7.3.9" evidence="5 16"/>
<dbReference type="InterPro" id="IPR008279">
    <property type="entry name" value="PEP-util_enz_mobile_dom"/>
</dbReference>
<keyword evidence="14 16" id="KW-0460">Magnesium</keyword>
<comment type="subcellular location">
    <subcellularLocation>
        <location evidence="3 16">Cytoplasm</location>
    </subcellularLocation>
</comment>
<evidence type="ECO:0000259" key="18">
    <source>
        <dbReference type="PROSITE" id="PS51350"/>
    </source>
</evidence>
<dbReference type="InterPro" id="IPR000032">
    <property type="entry name" value="HPr-like"/>
</dbReference>
<evidence type="ECO:0000256" key="7">
    <source>
        <dbReference type="ARBA" id="ARBA00022448"/>
    </source>
</evidence>
<keyword evidence="10 16" id="KW-0808">Transferase</keyword>
<dbReference type="InterPro" id="IPR000121">
    <property type="entry name" value="PEP_util_C"/>
</dbReference>
<dbReference type="InterPro" id="IPR008731">
    <property type="entry name" value="PTS_EIN"/>
</dbReference>
<comment type="caution">
    <text evidence="19">The sequence shown here is derived from an EMBL/GenBank/DDBJ whole genome shotgun (WGS) entry which is preliminary data.</text>
</comment>
<evidence type="ECO:0000256" key="14">
    <source>
        <dbReference type="ARBA" id="ARBA00022842"/>
    </source>
</evidence>
<dbReference type="RefSeq" id="WP_307688646.1">
    <property type="nucleotide sequence ID" value="NZ_JAUSRO010000003.1"/>
</dbReference>
<dbReference type="SUPFAM" id="SSF51621">
    <property type="entry name" value="Phosphoenolpyruvate/pyruvate domain"/>
    <property type="match status" value="1"/>
</dbReference>
<comment type="catalytic activity">
    <reaction evidence="1 16">
        <text>L-histidyl-[protein] + phosphoenolpyruvate = N(pros)-phospho-L-histidyl-[protein] + pyruvate</text>
        <dbReference type="Rhea" id="RHEA:23880"/>
        <dbReference type="Rhea" id="RHEA-COMP:9745"/>
        <dbReference type="Rhea" id="RHEA-COMP:9746"/>
        <dbReference type="ChEBI" id="CHEBI:15361"/>
        <dbReference type="ChEBI" id="CHEBI:29979"/>
        <dbReference type="ChEBI" id="CHEBI:58702"/>
        <dbReference type="ChEBI" id="CHEBI:64837"/>
        <dbReference type="EC" id="2.7.3.9"/>
    </reaction>
</comment>
<evidence type="ECO:0000256" key="1">
    <source>
        <dbReference type="ARBA" id="ARBA00000683"/>
    </source>
</evidence>
<sequence length="652" mass="69660">MIESSTIVRVHEGLHTRPAASMAKLAKGFDCGVELICRGVPANAKSSVKLMLLGVKEGDEVVLRADGRDESAAVAQLVHYLQDPNAGLDDALQPGTDAPPRPPAAAPEGAVADAPNCVHGVPGSRGTSIGPVHVYLPQPLVATRQVIDEAEIGAELDRFRNVLMAFVQPAARATADTKVSAQDRAILQALVDVAQDEEYVGAIVRGIKGRGDAAAVTLRVGEVLAATFEAMTDAYMRARAEDIRGVTRQLVAALLGQKLPDLSHIAQPSVLVAADLSAWEFAQVPIDKVLGLVCIGGSATSHVAIMARTHGIPAVLGVPLPEAALHTTHTLAVDGDGGRVIVNPDAKQQAHVRSRIAVEHEAKAALHHYRDLQPRTRDGRAIEVVANLGALNEIPLARDAGAMGVGLFRTELLFMQQRTLPTEDEQAAVYRQLAEAFHPYPVIIRTLDIGGDKPVAGIDFPREENPFLGWRGVRMCLDRPEIFKPQLRALLRAATVGNVRVMIPMISELEEVRRVRALITQCEAELRAEGTACAAFELGIMVETPAAVLQADALAAEVAFFSIGTNDLTQYVMATDRANARIASLYRTEHPAVMTAIEMTCHAAQRAGIWVGVCGEAASNLDLLPRFIEMGVTELSMSPAAILAAKKRICEL</sequence>
<dbReference type="SUPFAM" id="SSF52009">
    <property type="entry name" value="Phosphohistidine domain"/>
    <property type="match status" value="1"/>
</dbReference>
<evidence type="ECO:0000256" key="4">
    <source>
        <dbReference type="ARBA" id="ARBA00007837"/>
    </source>
</evidence>
<protein>
    <recommendedName>
        <fullName evidence="6 16">Phosphoenolpyruvate-protein phosphotransferase</fullName>
        <ecNumber evidence="5 16">2.7.3.9</ecNumber>
    </recommendedName>
    <alternativeName>
        <fullName evidence="15 16">Phosphotransferase system, enzyme I</fullName>
    </alternativeName>
</protein>
<dbReference type="Gene3D" id="1.10.274.10">
    <property type="entry name" value="PtsI, HPr-binding domain"/>
    <property type="match status" value="1"/>
</dbReference>
<dbReference type="InterPro" id="IPR001020">
    <property type="entry name" value="PTS_HPr_His_P_site"/>
</dbReference>
<keyword evidence="9 16" id="KW-0762">Sugar transport</keyword>
<dbReference type="NCBIfam" id="TIGR01417">
    <property type="entry name" value="PTS_I_fam"/>
    <property type="match status" value="1"/>
</dbReference>
<evidence type="ECO:0000256" key="8">
    <source>
        <dbReference type="ARBA" id="ARBA00022490"/>
    </source>
</evidence>
<dbReference type="PROSITE" id="PS51350">
    <property type="entry name" value="PTS_HPR_DOM"/>
    <property type="match status" value="1"/>
</dbReference>
<dbReference type="Gene3D" id="3.50.30.10">
    <property type="entry name" value="Phosphohistidine domain"/>
    <property type="match status" value="1"/>
</dbReference>
<dbReference type="InterPro" id="IPR035895">
    <property type="entry name" value="HPr-like_sf"/>
</dbReference>
<dbReference type="SUPFAM" id="SSF47831">
    <property type="entry name" value="Enzyme I of the PEP:sugar phosphotransferase system HPr-binding (sub)domain"/>
    <property type="match status" value="1"/>
</dbReference>
<dbReference type="PRINTS" id="PR01736">
    <property type="entry name" value="PHPHTRNFRASE"/>
</dbReference>
<dbReference type="Pfam" id="PF00381">
    <property type="entry name" value="PTS-HPr"/>
    <property type="match status" value="1"/>
</dbReference>
<dbReference type="PANTHER" id="PTHR46244:SF6">
    <property type="entry name" value="PHOSPHOENOLPYRUVATE-PROTEIN PHOSPHOTRANSFERASE"/>
    <property type="match status" value="1"/>
</dbReference>
<evidence type="ECO:0000256" key="15">
    <source>
        <dbReference type="ARBA" id="ARBA00033235"/>
    </source>
</evidence>
<evidence type="ECO:0000256" key="3">
    <source>
        <dbReference type="ARBA" id="ARBA00004496"/>
    </source>
</evidence>
<gene>
    <name evidence="19" type="ORF">J2W36_001070</name>
</gene>
<evidence type="ECO:0000256" key="2">
    <source>
        <dbReference type="ARBA" id="ARBA00001946"/>
    </source>
</evidence>
<evidence type="ECO:0000256" key="10">
    <source>
        <dbReference type="ARBA" id="ARBA00022679"/>
    </source>
</evidence>
<keyword evidence="20" id="KW-1185">Reference proteome</keyword>
<dbReference type="Gene3D" id="3.30.1340.10">
    <property type="entry name" value="HPr-like"/>
    <property type="match status" value="1"/>
</dbReference>
<dbReference type="Gene3D" id="3.20.20.60">
    <property type="entry name" value="Phosphoenolpyruvate-binding domains"/>
    <property type="match status" value="1"/>
</dbReference>
<evidence type="ECO:0000256" key="12">
    <source>
        <dbReference type="ARBA" id="ARBA00022723"/>
    </source>
</evidence>
<dbReference type="EMBL" id="JAUSRO010000003">
    <property type="protein sequence ID" value="MDP9898826.1"/>
    <property type="molecule type" value="Genomic_DNA"/>
</dbReference>
<dbReference type="InterPro" id="IPR015813">
    <property type="entry name" value="Pyrv/PenolPyrv_kinase-like_dom"/>
</dbReference>
<evidence type="ECO:0000256" key="5">
    <source>
        <dbReference type="ARBA" id="ARBA00012232"/>
    </source>
</evidence>
<dbReference type="Proteomes" id="UP001226867">
    <property type="component" value="Unassembled WGS sequence"/>
</dbReference>
<dbReference type="InterPro" id="IPR036618">
    <property type="entry name" value="PtsI_HPr-bd_sf"/>
</dbReference>
<keyword evidence="13 16" id="KW-0418">Kinase</keyword>
<dbReference type="PROSITE" id="PS00369">
    <property type="entry name" value="PTS_HPR_HIS"/>
    <property type="match status" value="1"/>
</dbReference>
<dbReference type="InterPro" id="IPR050499">
    <property type="entry name" value="PEP-utilizing_PTS_enzyme"/>
</dbReference>
<dbReference type="InterPro" id="IPR036637">
    <property type="entry name" value="Phosphohistidine_dom_sf"/>
</dbReference>
<dbReference type="Pfam" id="PF05524">
    <property type="entry name" value="PEP-utilisers_N"/>
    <property type="match status" value="1"/>
</dbReference>